<sequence length="369" mass="40756">MSTFKQAFKAAPYKVNGHGPLTVGALQTALASMDPDTPADHYGSGAIIEEFQQQMAAFVGKEAAVFFPSGTMAQQIVLRMWCDEQHCPTVAYHPLSHLEMYEEKGLHTLHPINVLTLGDSDRLFTLEDVKNLHERVACILVELPQRDLGGELPSLAELRALSSYCKEHNIKLHLDGARLFEVLPYYDVSAPKICELFDSVYLSFYKGLGGVAGAVLAGDAEFMKPAKVWKRRYGGDLISLYPYIVSASDSFTLRLPRMKQYYEQAQQLASNYNACPLLSTRPVVPVCNMFHVHIDLPKETVETILIAVMQETGIALTGHVNAVSDTTSFFEVTSGDLYPTVPQDKLAHAFASLTQHLQGGVLHGNESHQ</sequence>
<feature type="domain" description="Aromatic amino acid beta-eliminating lyase/threonine aldolase" evidence="4">
    <location>
        <begin position="40"/>
        <end position="293"/>
    </location>
</feature>
<keyword evidence="5" id="KW-0456">Lyase</keyword>
<evidence type="ECO:0000259" key="4">
    <source>
        <dbReference type="Pfam" id="PF01212"/>
    </source>
</evidence>
<comment type="cofactor">
    <cofactor evidence="1">
        <name>pyridoxal 5'-phosphate</name>
        <dbReference type="ChEBI" id="CHEBI:597326"/>
    </cofactor>
</comment>
<comment type="caution">
    <text evidence="5">The sequence shown here is derived from an EMBL/GenBank/DDBJ whole genome shotgun (WGS) entry which is preliminary data.</text>
</comment>
<dbReference type="EMBL" id="AKKV01000036">
    <property type="protein sequence ID" value="EIT84388.1"/>
    <property type="molecule type" value="Genomic_DNA"/>
</dbReference>
<dbReference type="eggNOG" id="COG2008">
    <property type="taxonomic scope" value="Bacteria"/>
</dbReference>
<dbReference type="GO" id="GO:0006567">
    <property type="term" value="P:L-threonine catabolic process"/>
    <property type="evidence" value="ECO:0007669"/>
    <property type="project" value="TreeGrafter"/>
</dbReference>
<dbReference type="Proteomes" id="UP000004080">
    <property type="component" value="Unassembled WGS sequence"/>
</dbReference>
<name>I8UC69_9BACL</name>
<comment type="similarity">
    <text evidence="2">Belongs to the threonine aldolase family.</text>
</comment>
<dbReference type="STRING" id="1196324.A374_16418"/>
<dbReference type="SUPFAM" id="SSF53383">
    <property type="entry name" value="PLP-dependent transferases"/>
    <property type="match status" value="1"/>
</dbReference>
<dbReference type="GO" id="GO:0008732">
    <property type="term" value="F:L-allo-threonine aldolase activity"/>
    <property type="evidence" value="ECO:0007669"/>
    <property type="project" value="TreeGrafter"/>
</dbReference>
<dbReference type="InterPro" id="IPR015424">
    <property type="entry name" value="PyrdxlP-dep_Trfase"/>
</dbReference>
<keyword evidence="3" id="KW-0663">Pyridoxal phosphate</keyword>
<evidence type="ECO:0000313" key="6">
    <source>
        <dbReference type="Proteomes" id="UP000004080"/>
    </source>
</evidence>
<evidence type="ECO:0000256" key="3">
    <source>
        <dbReference type="ARBA" id="ARBA00022898"/>
    </source>
</evidence>
<gene>
    <name evidence="5" type="ORF">A374_16418</name>
</gene>
<dbReference type="InterPro" id="IPR001597">
    <property type="entry name" value="ArAA_b-elim_lyase/Thr_aldolase"/>
</dbReference>
<proteinExistence type="inferred from homology"/>
<evidence type="ECO:0000313" key="5">
    <source>
        <dbReference type="EMBL" id="EIT84388.1"/>
    </source>
</evidence>
<dbReference type="GO" id="GO:0005829">
    <property type="term" value="C:cytosol"/>
    <property type="evidence" value="ECO:0007669"/>
    <property type="project" value="TreeGrafter"/>
</dbReference>
<organism evidence="5 6">
    <name type="scientific">Fictibacillus macauensis ZFHKF-1</name>
    <dbReference type="NCBI Taxonomy" id="1196324"/>
    <lineage>
        <taxon>Bacteria</taxon>
        <taxon>Bacillati</taxon>
        <taxon>Bacillota</taxon>
        <taxon>Bacilli</taxon>
        <taxon>Bacillales</taxon>
        <taxon>Fictibacillaceae</taxon>
        <taxon>Fictibacillus</taxon>
    </lineage>
</organism>
<keyword evidence="6" id="KW-1185">Reference proteome</keyword>
<dbReference type="AlphaFoldDB" id="I8UC69"/>
<dbReference type="Gene3D" id="3.90.1150.10">
    <property type="entry name" value="Aspartate Aminotransferase, domain 1"/>
    <property type="match status" value="1"/>
</dbReference>
<dbReference type="InterPro" id="IPR015422">
    <property type="entry name" value="PyrdxlP-dep_Trfase_small"/>
</dbReference>
<dbReference type="InterPro" id="IPR015421">
    <property type="entry name" value="PyrdxlP-dep_Trfase_major"/>
</dbReference>
<dbReference type="Pfam" id="PF01212">
    <property type="entry name" value="Beta_elim_lyase"/>
    <property type="match status" value="1"/>
</dbReference>
<accession>I8UC69</accession>
<evidence type="ECO:0000256" key="1">
    <source>
        <dbReference type="ARBA" id="ARBA00001933"/>
    </source>
</evidence>
<evidence type="ECO:0000256" key="2">
    <source>
        <dbReference type="ARBA" id="ARBA00006966"/>
    </source>
</evidence>
<protein>
    <submittedName>
        <fullName evidence="5">Aromatic amino acid beta-eliminating lyase/threonine aldolase</fullName>
    </submittedName>
</protein>
<dbReference type="GO" id="GO:0006545">
    <property type="term" value="P:glycine biosynthetic process"/>
    <property type="evidence" value="ECO:0007669"/>
    <property type="project" value="TreeGrafter"/>
</dbReference>
<dbReference type="PATRIC" id="fig|1196324.3.peg.3356"/>
<dbReference type="Gene3D" id="3.40.640.10">
    <property type="entry name" value="Type I PLP-dependent aspartate aminotransferase-like (Major domain)"/>
    <property type="match status" value="1"/>
</dbReference>
<dbReference type="PANTHER" id="PTHR48097">
    <property type="entry name" value="L-THREONINE ALDOLASE-RELATED"/>
    <property type="match status" value="1"/>
</dbReference>
<dbReference type="PANTHER" id="PTHR48097:SF9">
    <property type="entry name" value="L-THREONINE ALDOLASE"/>
    <property type="match status" value="1"/>
</dbReference>
<reference evidence="5 6" key="1">
    <citation type="journal article" date="2012" name="J. Bacteriol.">
        <title>Genome of Bacillus macauensis ZFHKF-1, a Long-Chain-Forming Bacterium.</title>
        <authorList>
            <person name="Cai L."/>
            <person name="Zhang T."/>
        </authorList>
    </citation>
    <scope>NUCLEOTIDE SEQUENCE [LARGE SCALE GENOMIC DNA]</scope>
    <source>
        <strain evidence="5 6">ZFHKF-1</strain>
    </source>
</reference>
<dbReference type="RefSeq" id="WP_007203356.1">
    <property type="nucleotide sequence ID" value="NZ_AKKV01000036.1"/>
</dbReference>